<dbReference type="InterPro" id="IPR000782">
    <property type="entry name" value="FAS1_domain"/>
</dbReference>
<feature type="chain" id="PRO_5046815119" evidence="1">
    <location>
        <begin position="23"/>
        <end position="339"/>
    </location>
</feature>
<feature type="domain" description="FAS1" evidence="2">
    <location>
        <begin position="180"/>
        <end position="335"/>
    </location>
</feature>
<protein>
    <submittedName>
        <fullName evidence="3">Fasciclin domain-containing protein</fullName>
    </submittedName>
</protein>
<keyword evidence="1" id="KW-0732">Signal</keyword>
<proteinExistence type="predicted"/>
<evidence type="ECO:0000259" key="2">
    <source>
        <dbReference type="PROSITE" id="PS50213"/>
    </source>
</evidence>
<reference evidence="4" key="1">
    <citation type="journal article" date="2019" name="Int. J. Syst. Evol. Microbiol.">
        <title>The Global Catalogue of Microorganisms (GCM) 10K type strain sequencing project: providing services to taxonomists for standard genome sequencing and annotation.</title>
        <authorList>
            <consortium name="The Broad Institute Genomics Platform"/>
            <consortium name="The Broad Institute Genome Sequencing Center for Infectious Disease"/>
            <person name="Wu L."/>
            <person name="Ma J."/>
        </authorList>
    </citation>
    <scope>NUCLEOTIDE SEQUENCE [LARGE SCALE GENOMIC DNA]</scope>
    <source>
        <strain evidence="4">JCM 17064</strain>
    </source>
</reference>
<dbReference type="InterPro" id="IPR036378">
    <property type="entry name" value="FAS1_dom_sf"/>
</dbReference>
<dbReference type="EMBL" id="BAABCR010000021">
    <property type="protein sequence ID" value="GAA4039365.1"/>
    <property type="molecule type" value="Genomic_DNA"/>
</dbReference>
<evidence type="ECO:0000313" key="4">
    <source>
        <dbReference type="Proteomes" id="UP001500968"/>
    </source>
</evidence>
<dbReference type="PROSITE" id="PS50213">
    <property type="entry name" value="FAS1"/>
    <property type="match status" value="2"/>
</dbReference>
<sequence length="339" mass="34469">MKNLIKKMSLACIALAMLSCSDDDNNTPQQQTIAAIAAGNSDFSTLVTALNRTGLTATLDGNGQFTVFAPTNAAFQTFFSSLGSNVTVNNVDVNVLKNILLNHVVATEIKSTDIPAATYVSTLSPISTAANAPTISMFVQKSGATVTINGGVDSKGAVVSTADVDASNGVIHIVNRVIQIPTLVDHVVDNPEFDTLQTVVTSTGGAFGDQSAVLSALSGLTAASPATLFAPNNAAFTSLISELTTAGISPTGPQFSSVLQYHVVGGNVRSTALPSVVSGSSAGVVPTLNGQNITISLTGGAKITGTFSPARPASNIIATDIQGSNGVIHVLDKVLLPTL</sequence>
<dbReference type="Proteomes" id="UP001500968">
    <property type="component" value="Unassembled WGS sequence"/>
</dbReference>
<keyword evidence="4" id="KW-1185">Reference proteome</keyword>
<feature type="domain" description="FAS1" evidence="2">
    <location>
        <begin position="30"/>
        <end position="178"/>
    </location>
</feature>
<accession>A0ABP7UB32</accession>
<dbReference type="InterPro" id="IPR050904">
    <property type="entry name" value="Adhesion/Biosynth-related"/>
</dbReference>
<comment type="caution">
    <text evidence="3">The sequence shown here is derived from an EMBL/GenBank/DDBJ whole genome shotgun (WGS) entry which is preliminary data.</text>
</comment>
<dbReference type="PANTHER" id="PTHR10900:SF77">
    <property type="entry name" value="FI19380P1"/>
    <property type="match status" value="1"/>
</dbReference>
<gene>
    <name evidence="3" type="ORF">GCM10022386_26570</name>
</gene>
<dbReference type="PANTHER" id="PTHR10900">
    <property type="entry name" value="PERIOSTIN-RELATED"/>
    <property type="match status" value="1"/>
</dbReference>
<feature type="signal peptide" evidence="1">
    <location>
        <begin position="1"/>
        <end position="22"/>
    </location>
</feature>
<dbReference type="RefSeq" id="WP_324691981.1">
    <property type="nucleotide sequence ID" value="NZ_BAABCR010000021.1"/>
</dbReference>
<evidence type="ECO:0000256" key="1">
    <source>
        <dbReference type="SAM" id="SignalP"/>
    </source>
</evidence>
<dbReference type="SMART" id="SM00554">
    <property type="entry name" value="FAS1"/>
    <property type="match status" value="2"/>
</dbReference>
<dbReference type="Pfam" id="PF02469">
    <property type="entry name" value="Fasciclin"/>
    <property type="match status" value="2"/>
</dbReference>
<dbReference type="PROSITE" id="PS51257">
    <property type="entry name" value="PROKAR_LIPOPROTEIN"/>
    <property type="match status" value="1"/>
</dbReference>
<organism evidence="3 4">
    <name type="scientific">Flavobacterium cheonhonense</name>
    <dbReference type="NCBI Taxonomy" id="706185"/>
    <lineage>
        <taxon>Bacteria</taxon>
        <taxon>Pseudomonadati</taxon>
        <taxon>Bacteroidota</taxon>
        <taxon>Flavobacteriia</taxon>
        <taxon>Flavobacteriales</taxon>
        <taxon>Flavobacteriaceae</taxon>
        <taxon>Flavobacterium</taxon>
    </lineage>
</organism>
<dbReference type="SUPFAM" id="SSF82153">
    <property type="entry name" value="FAS1 domain"/>
    <property type="match status" value="2"/>
</dbReference>
<dbReference type="Gene3D" id="2.30.180.10">
    <property type="entry name" value="FAS1 domain"/>
    <property type="match status" value="2"/>
</dbReference>
<evidence type="ECO:0000313" key="3">
    <source>
        <dbReference type="EMBL" id="GAA4039365.1"/>
    </source>
</evidence>
<name>A0ABP7UB32_9FLAO</name>